<sequence length="61" mass="6691">MKAFFALFLALFVVVAAVSAAEPEAKKDLKGAEQFYYAAPYAALGGYPYGYAAYPAAYYYR</sequence>
<feature type="signal peptide" evidence="1">
    <location>
        <begin position="1"/>
        <end position="20"/>
    </location>
</feature>
<feature type="chain" id="PRO_5001648128" description="Neuropeptide-like 4" evidence="1">
    <location>
        <begin position="21"/>
        <end position="61"/>
    </location>
</feature>
<dbReference type="InParanoid" id="A0A067RE46"/>
<evidence type="ECO:0000313" key="3">
    <source>
        <dbReference type="Proteomes" id="UP000027135"/>
    </source>
</evidence>
<dbReference type="EMBL" id="KK852527">
    <property type="protein sequence ID" value="KDR22037.1"/>
    <property type="molecule type" value="Genomic_DNA"/>
</dbReference>
<keyword evidence="1" id="KW-0732">Signal</keyword>
<organism evidence="2 3">
    <name type="scientific">Zootermopsis nevadensis</name>
    <name type="common">Dampwood termite</name>
    <dbReference type="NCBI Taxonomy" id="136037"/>
    <lineage>
        <taxon>Eukaryota</taxon>
        <taxon>Metazoa</taxon>
        <taxon>Ecdysozoa</taxon>
        <taxon>Arthropoda</taxon>
        <taxon>Hexapoda</taxon>
        <taxon>Insecta</taxon>
        <taxon>Pterygota</taxon>
        <taxon>Neoptera</taxon>
        <taxon>Polyneoptera</taxon>
        <taxon>Dictyoptera</taxon>
        <taxon>Blattodea</taxon>
        <taxon>Blattoidea</taxon>
        <taxon>Termitoidae</taxon>
        <taxon>Termopsidae</taxon>
        <taxon>Zootermopsis</taxon>
    </lineage>
</organism>
<dbReference type="Proteomes" id="UP000027135">
    <property type="component" value="Unassembled WGS sequence"/>
</dbReference>
<name>A0A067RE46_ZOONE</name>
<keyword evidence="3" id="KW-1185">Reference proteome</keyword>
<proteinExistence type="predicted"/>
<evidence type="ECO:0008006" key="4">
    <source>
        <dbReference type="Google" id="ProtNLM"/>
    </source>
</evidence>
<evidence type="ECO:0000313" key="2">
    <source>
        <dbReference type="EMBL" id="KDR22037.1"/>
    </source>
</evidence>
<reference evidence="2 3" key="1">
    <citation type="journal article" date="2014" name="Nat. Commun.">
        <title>Molecular traces of alternative social organization in a termite genome.</title>
        <authorList>
            <person name="Terrapon N."/>
            <person name="Li C."/>
            <person name="Robertson H.M."/>
            <person name="Ji L."/>
            <person name="Meng X."/>
            <person name="Booth W."/>
            <person name="Chen Z."/>
            <person name="Childers C.P."/>
            <person name="Glastad K.M."/>
            <person name="Gokhale K."/>
            <person name="Gowin J."/>
            <person name="Gronenberg W."/>
            <person name="Hermansen R.A."/>
            <person name="Hu H."/>
            <person name="Hunt B.G."/>
            <person name="Huylmans A.K."/>
            <person name="Khalil S.M."/>
            <person name="Mitchell R.D."/>
            <person name="Munoz-Torres M.C."/>
            <person name="Mustard J.A."/>
            <person name="Pan H."/>
            <person name="Reese J.T."/>
            <person name="Scharf M.E."/>
            <person name="Sun F."/>
            <person name="Vogel H."/>
            <person name="Xiao J."/>
            <person name="Yang W."/>
            <person name="Yang Z."/>
            <person name="Yang Z."/>
            <person name="Zhou J."/>
            <person name="Zhu J."/>
            <person name="Brent C.S."/>
            <person name="Elsik C.G."/>
            <person name="Goodisman M.A."/>
            <person name="Liberles D.A."/>
            <person name="Roe R.M."/>
            <person name="Vargo E.L."/>
            <person name="Vilcinskas A."/>
            <person name="Wang J."/>
            <person name="Bornberg-Bauer E."/>
            <person name="Korb J."/>
            <person name="Zhang G."/>
            <person name="Liebig J."/>
        </authorList>
    </citation>
    <scope>NUCLEOTIDE SEQUENCE [LARGE SCALE GENOMIC DNA]</scope>
    <source>
        <tissue evidence="2">Whole organism</tissue>
    </source>
</reference>
<accession>A0A067RE46</accession>
<protein>
    <recommendedName>
        <fullName evidence="4">Neuropeptide-like 4</fullName>
    </recommendedName>
</protein>
<dbReference type="AlphaFoldDB" id="A0A067RE46"/>
<gene>
    <name evidence="2" type="ORF">L798_03061</name>
</gene>
<evidence type="ECO:0000256" key="1">
    <source>
        <dbReference type="SAM" id="SignalP"/>
    </source>
</evidence>